<evidence type="ECO:0000313" key="2">
    <source>
        <dbReference type="Proteomes" id="UP001454036"/>
    </source>
</evidence>
<proteinExistence type="predicted"/>
<name>A0AAV3PEI2_LITER</name>
<accession>A0AAV3PEI2</accession>
<evidence type="ECO:0000313" key="1">
    <source>
        <dbReference type="EMBL" id="GAA0149633.1"/>
    </source>
</evidence>
<evidence type="ECO:0008006" key="3">
    <source>
        <dbReference type="Google" id="ProtNLM"/>
    </source>
</evidence>
<organism evidence="1 2">
    <name type="scientific">Lithospermum erythrorhizon</name>
    <name type="common">Purple gromwell</name>
    <name type="synonym">Lithospermum officinale var. erythrorhizon</name>
    <dbReference type="NCBI Taxonomy" id="34254"/>
    <lineage>
        <taxon>Eukaryota</taxon>
        <taxon>Viridiplantae</taxon>
        <taxon>Streptophyta</taxon>
        <taxon>Embryophyta</taxon>
        <taxon>Tracheophyta</taxon>
        <taxon>Spermatophyta</taxon>
        <taxon>Magnoliopsida</taxon>
        <taxon>eudicotyledons</taxon>
        <taxon>Gunneridae</taxon>
        <taxon>Pentapetalae</taxon>
        <taxon>asterids</taxon>
        <taxon>lamiids</taxon>
        <taxon>Boraginales</taxon>
        <taxon>Boraginaceae</taxon>
        <taxon>Boraginoideae</taxon>
        <taxon>Lithospermeae</taxon>
        <taxon>Lithospermum</taxon>
    </lineage>
</organism>
<dbReference type="AlphaFoldDB" id="A0AAV3PEI2"/>
<keyword evidence="2" id="KW-1185">Reference proteome</keyword>
<comment type="caution">
    <text evidence="1">The sequence shown here is derived from an EMBL/GenBank/DDBJ whole genome shotgun (WGS) entry which is preliminary data.</text>
</comment>
<sequence length="103" mass="11141">MQVKTGYPSFQGGNVARNTGYGGNGILGNKPGNVNGGYGNKSGARFGKIERSGLRCDFCGKQGHVKAGCYRLIGWPNANQKYFQRGKFRANNVVFESYGPTIK</sequence>
<gene>
    <name evidence="1" type="ORF">LIER_08767</name>
</gene>
<dbReference type="EMBL" id="BAABME010001441">
    <property type="protein sequence ID" value="GAA0149633.1"/>
    <property type="molecule type" value="Genomic_DNA"/>
</dbReference>
<reference evidence="1 2" key="1">
    <citation type="submission" date="2024-01" db="EMBL/GenBank/DDBJ databases">
        <title>The complete chloroplast genome sequence of Lithospermum erythrorhizon: insights into the phylogenetic relationship among Boraginaceae species and the maternal lineages of purple gromwells.</title>
        <authorList>
            <person name="Okada T."/>
            <person name="Watanabe K."/>
        </authorList>
    </citation>
    <scope>NUCLEOTIDE SEQUENCE [LARGE SCALE GENOMIC DNA]</scope>
</reference>
<dbReference type="Proteomes" id="UP001454036">
    <property type="component" value="Unassembled WGS sequence"/>
</dbReference>
<protein>
    <recommendedName>
        <fullName evidence="3">CCHC-type domain-containing protein</fullName>
    </recommendedName>
</protein>